<dbReference type="InterPro" id="IPR002110">
    <property type="entry name" value="Ankyrin_rpt"/>
</dbReference>
<feature type="repeat" description="ANK" evidence="3">
    <location>
        <begin position="168"/>
        <end position="200"/>
    </location>
</feature>
<dbReference type="InterPro" id="IPR036770">
    <property type="entry name" value="Ankyrin_rpt-contain_sf"/>
</dbReference>
<dbReference type="Pfam" id="PF00023">
    <property type="entry name" value="Ank"/>
    <property type="match status" value="2"/>
</dbReference>
<feature type="region of interest" description="Disordered" evidence="4">
    <location>
        <begin position="744"/>
        <end position="779"/>
    </location>
</feature>
<accession>A0A1V9YX90</accession>
<gene>
    <name evidence="6" type="ORF">ACHHYP_05660</name>
</gene>
<dbReference type="PROSITE" id="PS50088">
    <property type="entry name" value="ANK_REPEAT"/>
    <property type="match status" value="12"/>
</dbReference>
<dbReference type="PROSITE" id="PS50297">
    <property type="entry name" value="ANK_REP_REGION"/>
    <property type="match status" value="12"/>
</dbReference>
<evidence type="ECO:0000256" key="4">
    <source>
        <dbReference type="SAM" id="MobiDB-lite"/>
    </source>
</evidence>
<dbReference type="AlphaFoldDB" id="A0A1V9YX90"/>
<dbReference type="Pfam" id="PF12796">
    <property type="entry name" value="Ank_2"/>
    <property type="match status" value="4"/>
</dbReference>
<sequence>MGGRVSSLHEAAGLGKHDIAARLLQSGAVLMAEDTNHWTALHAAVSCGHVGVVRLLLEAKANIHKLTEFGQTPLYLAAWRGHVKAVQCLIDAGASVGLATLDGSTPLLAAASEGHDVVVRLLLHCRADIDKADNDGTTPLHAAAGHGHAIVVQTLLDAKAGVGKITLSGDTCLHAAAAAGRDDVVKILLGANVGVNATSNWGVTPLHKASIEGHAKVVRQLLRAGASVDVPEEDGYTALHAASLHGHETVLAILIAANASIHATTKDGRTPLYLAALKGRVGIVRTLLIAGVKINQAAMDGSTPLCAASEQGHEAIVSLLLKANADVSLKKTDGTTALIAAAMNGHATVVQLLLRANADATQYSETATTPLHTAVMGGHALIAKELLNAGASPDAPDVTGVSPLMLARELNDASVLALFPEAAPYKAGDTLLHLAVHRNDLAVLNLLLRAAAIEPYKCNKTRGTPLTTAIRLGQRDVAQAIYSAAHAPFLDVPRRDIKMEANTPLGQKLCKATFRSHPVVVKTASDQLQAAAIAYEIEVLQLCKSPYLSELVAVAGQGTAAPIMALKRMDGGSLRDFLDKKRLGHPTQFAITTLDVAWVLANGLADLHHNGILHMDLTSANVLLCSTSYIRLANIRQTSAAASFWTAPEVLVATDAYDYAADIYSFGVILTELETCALPYSGLALEPSQVVLQVRQGLLRPDAAASSERWLRQLTDECLAFDPRQRPNINIVVDVLEQQIARARREVSNGPRGAESPRPATINDADTDAPSATDGAAGRPLTSCSVSTVALALQAPHAAKEESAVQSMSEEALDASLPEIVPPSSHGLPLPSIKPTTVVSSKTSCAHCSAFNSLADARCCACDAVLDSATTRLQALLERIVTAQTKGVVLDTTIPCPACKASSGVAATACRACGEKTVDDEAKLRILVDRVNAFAMTQRPWLGR</sequence>
<feature type="repeat" description="ANK" evidence="3">
    <location>
        <begin position="366"/>
        <end position="398"/>
    </location>
</feature>
<dbReference type="SMART" id="SM00248">
    <property type="entry name" value="ANK"/>
    <property type="match status" value="13"/>
</dbReference>
<dbReference type="PANTHER" id="PTHR24171">
    <property type="entry name" value="ANKYRIN REPEAT DOMAIN-CONTAINING PROTEIN 39-RELATED"/>
    <property type="match status" value="1"/>
</dbReference>
<dbReference type="GO" id="GO:0005524">
    <property type="term" value="F:ATP binding"/>
    <property type="evidence" value="ECO:0007669"/>
    <property type="project" value="InterPro"/>
</dbReference>
<dbReference type="PRINTS" id="PR01415">
    <property type="entry name" value="ANKYRIN"/>
</dbReference>
<dbReference type="SUPFAM" id="SSF48403">
    <property type="entry name" value="Ankyrin repeat"/>
    <property type="match status" value="2"/>
</dbReference>
<dbReference type="InterPro" id="IPR000719">
    <property type="entry name" value="Prot_kinase_dom"/>
</dbReference>
<feature type="repeat" description="ANK" evidence="3">
    <location>
        <begin position="102"/>
        <end position="134"/>
    </location>
</feature>
<dbReference type="STRING" id="1202772.A0A1V9YX90"/>
<feature type="repeat" description="ANK" evidence="3">
    <location>
        <begin position="135"/>
        <end position="167"/>
    </location>
</feature>
<feature type="repeat" description="ANK" evidence="3">
    <location>
        <begin position="267"/>
        <end position="299"/>
    </location>
</feature>
<evidence type="ECO:0000313" key="6">
    <source>
        <dbReference type="EMBL" id="OQR90277.1"/>
    </source>
</evidence>
<feature type="repeat" description="ANK" evidence="3">
    <location>
        <begin position="36"/>
        <end position="68"/>
    </location>
</feature>
<dbReference type="PROSITE" id="PS00109">
    <property type="entry name" value="PROTEIN_KINASE_TYR"/>
    <property type="match status" value="1"/>
</dbReference>
<dbReference type="Gene3D" id="1.25.40.20">
    <property type="entry name" value="Ankyrin repeat-containing domain"/>
    <property type="match status" value="7"/>
</dbReference>
<dbReference type="GO" id="GO:0004672">
    <property type="term" value="F:protein kinase activity"/>
    <property type="evidence" value="ECO:0007669"/>
    <property type="project" value="InterPro"/>
</dbReference>
<dbReference type="InterPro" id="IPR001245">
    <property type="entry name" value="Ser-Thr/Tyr_kinase_cat_dom"/>
</dbReference>
<keyword evidence="7" id="KW-1185">Reference proteome</keyword>
<protein>
    <recommendedName>
        <fullName evidence="5">Protein kinase domain-containing protein</fullName>
    </recommendedName>
</protein>
<evidence type="ECO:0000256" key="3">
    <source>
        <dbReference type="PROSITE-ProRule" id="PRU00023"/>
    </source>
</evidence>
<feature type="repeat" description="ANK" evidence="3">
    <location>
        <begin position="300"/>
        <end position="332"/>
    </location>
</feature>
<evidence type="ECO:0000256" key="1">
    <source>
        <dbReference type="ARBA" id="ARBA00022737"/>
    </source>
</evidence>
<dbReference type="Gene3D" id="1.10.510.10">
    <property type="entry name" value="Transferase(Phosphotransferase) domain 1"/>
    <property type="match status" value="1"/>
</dbReference>
<dbReference type="PANTHER" id="PTHR24171:SF10">
    <property type="entry name" value="ANKYRIN REPEAT DOMAIN-CONTAINING PROTEIN 29-LIKE"/>
    <property type="match status" value="1"/>
</dbReference>
<evidence type="ECO:0000259" key="5">
    <source>
        <dbReference type="PROSITE" id="PS50011"/>
    </source>
</evidence>
<reference evidence="6 7" key="1">
    <citation type="journal article" date="2014" name="Genome Biol. Evol.">
        <title>The secreted proteins of Achlya hypogyna and Thraustotheca clavata identify the ancestral oomycete secretome and reveal gene acquisitions by horizontal gene transfer.</title>
        <authorList>
            <person name="Misner I."/>
            <person name="Blouin N."/>
            <person name="Leonard G."/>
            <person name="Richards T.A."/>
            <person name="Lane C.E."/>
        </authorList>
    </citation>
    <scope>NUCLEOTIDE SEQUENCE [LARGE SCALE GENOMIC DNA]</scope>
    <source>
        <strain evidence="6 7">ATCC 48635</strain>
    </source>
</reference>
<dbReference type="EMBL" id="JNBR01000645">
    <property type="protein sequence ID" value="OQR90277.1"/>
    <property type="molecule type" value="Genomic_DNA"/>
</dbReference>
<evidence type="ECO:0000256" key="2">
    <source>
        <dbReference type="ARBA" id="ARBA00023043"/>
    </source>
</evidence>
<comment type="caution">
    <text evidence="6">The sequence shown here is derived from an EMBL/GenBank/DDBJ whole genome shotgun (WGS) entry which is preliminary data.</text>
</comment>
<dbReference type="InterPro" id="IPR008266">
    <property type="entry name" value="Tyr_kinase_AS"/>
</dbReference>
<feature type="domain" description="Protein kinase" evidence="5">
    <location>
        <begin position="466"/>
        <end position="740"/>
    </location>
</feature>
<feature type="repeat" description="ANK" evidence="3">
    <location>
        <begin position="69"/>
        <end position="101"/>
    </location>
</feature>
<dbReference type="PROSITE" id="PS50011">
    <property type="entry name" value="PROTEIN_KINASE_DOM"/>
    <property type="match status" value="1"/>
</dbReference>
<keyword evidence="2 3" id="KW-0040">ANK repeat</keyword>
<dbReference type="OrthoDB" id="20872at2759"/>
<dbReference type="SUPFAM" id="SSF56112">
    <property type="entry name" value="Protein kinase-like (PK-like)"/>
    <property type="match status" value="1"/>
</dbReference>
<organism evidence="6 7">
    <name type="scientific">Achlya hypogyna</name>
    <name type="common">Oomycete</name>
    <name type="synonym">Protoachlya hypogyna</name>
    <dbReference type="NCBI Taxonomy" id="1202772"/>
    <lineage>
        <taxon>Eukaryota</taxon>
        <taxon>Sar</taxon>
        <taxon>Stramenopiles</taxon>
        <taxon>Oomycota</taxon>
        <taxon>Saprolegniomycetes</taxon>
        <taxon>Saprolegniales</taxon>
        <taxon>Achlyaceae</taxon>
        <taxon>Achlya</taxon>
    </lineage>
</organism>
<feature type="repeat" description="ANK" evidence="3">
    <location>
        <begin position="234"/>
        <end position="266"/>
    </location>
</feature>
<evidence type="ECO:0000313" key="7">
    <source>
        <dbReference type="Proteomes" id="UP000243579"/>
    </source>
</evidence>
<proteinExistence type="predicted"/>
<name>A0A1V9YX90_ACHHY</name>
<feature type="repeat" description="ANK" evidence="3">
    <location>
        <begin position="427"/>
        <end position="452"/>
    </location>
</feature>
<feature type="repeat" description="ANK" evidence="3">
    <location>
        <begin position="201"/>
        <end position="233"/>
    </location>
</feature>
<keyword evidence="1" id="KW-0677">Repeat</keyword>
<feature type="repeat" description="ANK" evidence="3">
    <location>
        <begin position="333"/>
        <end position="365"/>
    </location>
</feature>
<dbReference type="Proteomes" id="UP000243579">
    <property type="component" value="Unassembled WGS sequence"/>
</dbReference>
<dbReference type="InterPro" id="IPR011009">
    <property type="entry name" value="Kinase-like_dom_sf"/>
</dbReference>
<dbReference type="Pfam" id="PF07714">
    <property type="entry name" value="PK_Tyr_Ser-Thr"/>
    <property type="match status" value="1"/>
</dbReference>